<feature type="domain" description="Phospholipase A2-like central" evidence="1">
    <location>
        <begin position="45"/>
        <end position="178"/>
    </location>
</feature>
<gene>
    <name evidence="2" type="ORF">OKIOD_LOCUS6845</name>
</gene>
<dbReference type="InterPro" id="IPR016090">
    <property type="entry name" value="PLA2-like_dom"/>
</dbReference>
<dbReference type="EMBL" id="OU015569">
    <property type="protein sequence ID" value="CAG5097910.1"/>
    <property type="molecule type" value="Genomic_DNA"/>
</dbReference>
<accession>A0ABN7SCC0</accession>
<dbReference type="InterPro" id="IPR036444">
    <property type="entry name" value="PLipase_A2_dom_sf"/>
</dbReference>
<evidence type="ECO:0000259" key="1">
    <source>
        <dbReference type="SMART" id="SM00085"/>
    </source>
</evidence>
<sequence>MKLACHFTLMTAVSAQGEEKGRWVTGQTLGARSRISSMIPNNPRRFSLFTDIMTHRNSNFNVYYGGSYGCHCAFLASDRPLTSPGTGPPVDDLDRTCKNFKSCLSCAREKYGTTCISELQEYGYTKESNGYIQCTDQADTCQRAICECTALFAVEHAAIDDVTNGFLHYMNYPMFKHQEICPHLCNKEKFDLSNSSEHLEEGTSDGRYPSLEFLVNGRKCYEKEDGSQIVWNSEQQRWEITKDGEVEFVHLSDQACPPKEGWNLTNEDGSVGEGANILVGRPNVGPEEAYDGQCCANPIGPFSIFNSVSQECCSDGSIAAIGDC</sequence>
<name>A0ABN7SCC0_OIKDI</name>
<keyword evidence="3" id="KW-1185">Reference proteome</keyword>
<reference evidence="2 3" key="1">
    <citation type="submission" date="2021-04" db="EMBL/GenBank/DDBJ databases">
        <authorList>
            <person name="Bliznina A."/>
        </authorList>
    </citation>
    <scope>NUCLEOTIDE SEQUENCE [LARGE SCALE GENOMIC DNA]</scope>
</reference>
<dbReference type="Gene3D" id="1.20.90.10">
    <property type="entry name" value="Phospholipase A2 domain"/>
    <property type="match status" value="1"/>
</dbReference>
<protein>
    <submittedName>
        <fullName evidence="2">Oidioi.mRNA.OKI2018_I69.XSR.g15287.t1.cds</fullName>
    </submittedName>
</protein>
<proteinExistence type="predicted"/>
<evidence type="ECO:0000313" key="3">
    <source>
        <dbReference type="Proteomes" id="UP001158576"/>
    </source>
</evidence>
<dbReference type="SUPFAM" id="SSF48619">
    <property type="entry name" value="Phospholipase A2, PLA2"/>
    <property type="match status" value="1"/>
</dbReference>
<organism evidence="2 3">
    <name type="scientific">Oikopleura dioica</name>
    <name type="common">Tunicate</name>
    <dbReference type="NCBI Taxonomy" id="34765"/>
    <lineage>
        <taxon>Eukaryota</taxon>
        <taxon>Metazoa</taxon>
        <taxon>Chordata</taxon>
        <taxon>Tunicata</taxon>
        <taxon>Appendicularia</taxon>
        <taxon>Copelata</taxon>
        <taxon>Oikopleuridae</taxon>
        <taxon>Oikopleura</taxon>
    </lineage>
</organism>
<evidence type="ECO:0000313" key="2">
    <source>
        <dbReference type="EMBL" id="CAG5097910.1"/>
    </source>
</evidence>
<dbReference type="Proteomes" id="UP001158576">
    <property type="component" value="Chromosome XSR"/>
</dbReference>
<dbReference type="SMART" id="SM00085">
    <property type="entry name" value="PA2c"/>
    <property type="match status" value="1"/>
</dbReference>